<feature type="region of interest" description="Disordered" evidence="3">
    <location>
        <begin position="88"/>
        <end position="119"/>
    </location>
</feature>
<feature type="region of interest" description="Disordered" evidence="3">
    <location>
        <begin position="32"/>
        <end position="57"/>
    </location>
</feature>
<feature type="compositionally biased region" description="Basic and acidic residues" evidence="3">
    <location>
        <begin position="106"/>
        <end position="117"/>
    </location>
</feature>
<dbReference type="Gene3D" id="1.20.80.10">
    <property type="match status" value="1"/>
</dbReference>
<keyword evidence="7" id="KW-1185">Reference proteome</keyword>
<dbReference type="PROSITE" id="PS51228">
    <property type="entry name" value="ACB_2"/>
    <property type="match status" value="1"/>
</dbReference>
<reference evidence="6" key="1">
    <citation type="submission" date="2017-07" db="EMBL/GenBank/DDBJ databases">
        <title>Taro Niue Genome Assembly and Annotation.</title>
        <authorList>
            <person name="Atibalentja N."/>
            <person name="Keating K."/>
            <person name="Fields C.J."/>
        </authorList>
    </citation>
    <scope>NUCLEOTIDE SEQUENCE</scope>
    <source>
        <strain evidence="6">Niue_2</strain>
        <tissue evidence="6">Leaf</tissue>
    </source>
</reference>
<dbReference type="PANTHER" id="PTHR23310">
    <property type="entry name" value="ACYL-COA-BINDING PROTEIN, ACBP"/>
    <property type="match status" value="1"/>
</dbReference>
<organism evidence="6 7">
    <name type="scientific">Colocasia esculenta</name>
    <name type="common">Wild taro</name>
    <name type="synonym">Arum esculentum</name>
    <dbReference type="NCBI Taxonomy" id="4460"/>
    <lineage>
        <taxon>Eukaryota</taxon>
        <taxon>Viridiplantae</taxon>
        <taxon>Streptophyta</taxon>
        <taxon>Embryophyta</taxon>
        <taxon>Tracheophyta</taxon>
        <taxon>Spermatophyta</taxon>
        <taxon>Magnoliopsida</taxon>
        <taxon>Liliopsida</taxon>
        <taxon>Araceae</taxon>
        <taxon>Aroideae</taxon>
        <taxon>Colocasieae</taxon>
        <taxon>Colocasia</taxon>
    </lineage>
</organism>
<evidence type="ECO:0000256" key="2">
    <source>
        <dbReference type="ARBA" id="ARBA00023121"/>
    </source>
</evidence>
<evidence type="ECO:0000313" key="6">
    <source>
        <dbReference type="EMBL" id="MQL95910.1"/>
    </source>
</evidence>
<dbReference type="Proteomes" id="UP000652761">
    <property type="component" value="Unassembled WGS sequence"/>
</dbReference>
<dbReference type="AlphaFoldDB" id="A0A843VQS8"/>
<feature type="domain" description="ACB" evidence="5">
    <location>
        <begin position="274"/>
        <end position="364"/>
    </location>
</feature>
<dbReference type="GO" id="GO:0006631">
    <property type="term" value="P:fatty acid metabolic process"/>
    <property type="evidence" value="ECO:0007669"/>
    <property type="project" value="TreeGrafter"/>
</dbReference>
<comment type="similarity">
    <text evidence="1">Belongs to the ACBP family.</text>
</comment>
<accession>A0A843VQS8</accession>
<dbReference type="OrthoDB" id="71307at2759"/>
<keyword evidence="2" id="KW-0446">Lipid-binding</keyword>
<evidence type="ECO:0000256" key="3">
    <source>
        <dbReference type="SAM" id="MobiDB-lite"/>
    </source>
</evidence>
<protein>
    <recommendedName>
        <fullName evidence="5">ACB domain-containing protein</fullName>
    </recommendedName>
</protein>
<dbReference type="GO" id="GO:0000062">
    <property type="term" value="F:fatty-acyl-CoA binding"/>
    <property type="evidence" value="ECO:0007669"/>
    <property type="project" value="InterPro"/>
</dbReference>
<evidence type="ECO:0000256" key="4">
    <source>
        <dbReference type="SAM" id="SignalP"/>
    </source>
</evidence>
<dbReference type="InterPro" id="IPR035984">
    <property type="entry name" value="Acyl-CoA-binding_sf"/>
</dbReference>
<proteinExistence type="inferred from homology"/>
<name>A0A843VQS8_COLES</name>
<dbReference type="Pfam" id="PF00887">
    <property type="entry name" value="ACBP"/>
    <property type="match status" value="1"/>
</dbReference>
<evidence type="ECO:0000256" key="1">
    <source>
        <dbReference type="ARBA" id="ARBA00005567"/>
    </source>
</evidence>
<dbReference type="PANTHER" id="PTHR23310:SF105">
    <property type="entry name" value="ACYL-COA-BINDING DOMAIN-CONTAINING PROTEIN 5"/>
    <property type="match status" value="1"/>
</dbReference>
<dbReference type="SUPFAM" id="SSF47027">
    <property type="entry name" value="Acyl-CoA binding protein"/>
    <property type="match status" value="1"/>
</dbReference>
<evidence type="ECO:0000313" key="7">
    <source>
        <dbReference type="Proteomes" id="UP000652761"/>
    </source>
</evidence>
<feature type="region of interest" description="Disordered" evidence="3">
    <location>
        <begin position="191"/>
        <end position="213"/>
    </location>
</feature>
<dbReference type="EMBL" id="NMUH01001852">
    <property type="protein sequence ID" value="MQL95910.1"/>
    <property type="molecule type" value="Genomic_DNA"/>
</dbReference>
<evidence type="ECO:0000259" key="5">
    <source>
        <dbReference type="PROSITE" id="PS51228"/>
    </source>
</evidence>
<comment type="caution">
    <text evidence="6">The sequence shown here is derived from an EMBL/GenBank/DDBJ whole genome shotgun (WGS) entry which is preliminary data.</text>
</comment>
<sequence length="630" mass="67022">MELLLELLLTMVVSVLIAFLLGKIVDVAAPDEEDPNGREEAGGLRAPPVTQVASSEEAAALGSRVGFGGEVGEEVEAIGEIGARVHGKGRETLSGGGDGCDEVEEDRSAQEAVRREEEKEEVVVEGVVLGSEEAADEELGMEEVGGGEKVHGTTVEGTEESLAEIGRAMRCLATDENPLVAEDAVQVVNAAPSHDEEEGVAKELGTDEVSTESVDGEIPAVVEAHDEKAVPCGTAAMVVLESEAGGPETNVKNEKVGLLFKEDDDWEGIEKSDLEKLFAAATAFAASNNGSKPLARLSNDLQMQLYGLHKIATEGPCYESQPMSLKVSARAKWHAWQRLGSMNPEMAMEQYITLVSDNIPGWMLQKNRVKDYIVEGKGNSPDEGLSGSGAAFSSSLPEDLSFQFQTDEGNLESDSYIRDCNVPVVSEGSNQGKSRKFPFYCIANPISHFKGLKNDAFGTDMEDATIKDSGISLGFLLCSAFGLSGADMSASLAHLWLAWWYPLGRLATPLVEASSGDPLLLGGSLDLGEGFPNTGLKLASTENQEEGTFGDFLGLPKESFNSDLDPFGDPHIPLLFGARSVFLHRQELGVKALAAKISSMRPAILPSNSLNGQTLPPSSSVQNSKLFCLK</sequence>
<feature type="signal peptide" evidence="4">
    <location>
        <begin position="1"/>
        <end position="22"/>
    </location>
</feature>
<dbReference type="InterPro" id="IPR000582">
    <property type="entry name" value="Acyl-CoA-binding_protein"/>
</dbReference>
<feature type="chain" id="PRO_5032922076" description="ACB domain-containing protein" evidence="4">
    <location>
        <begin position="23"/>
        <end position="630"/>
    </location>
</feature>
<gene>
    <name evidence="6" type="ORF">Taro_028576</name>
</gene>
<dbReference type="InterPro" id="IPR014352">
    <property type="entry name" value="FERM/acyl-CoA-bd_prot_sf"/>
</dbReference>
<keyword evidence="4" id="KW-0732">Signal</keyword>